<organism evidence="2 3">
    <name type="scientific">Dendrothele bispora (strain CBS 962.96)</name>
    <dbReference type="NCBI Taxonomy" id="1314807"/>
    <lineage>
        <taxon>Eukaryota</taxon>
        <taxon>Fungi</taxon>
        <taxon>Dikarya</taxon>
        <taxon>Basidiomycota</taxon>
        <taxon>Agaricomycotina</taxon>
        <taxon>Agaricomycetes</taxon>
        <taxon>Agaricomycetidae</taxon>
        <taxon>Agaricales</taxon>
        <taxon>Agaricales incertae sedis</taxon>
        <taxon>Dendrothele</taxon>
    </lineage>
</organism>
<feature type="compositionally biased region" description="Basic and acidic residues" evidence="1">
    <location>
        <begin position="90"/>
        <end position="102"/>
    </location>
</feature>
<dbReference type="EMBL" id="ML179036">
    <property type="protein sequence ID" value="THV07772.1"/>
    <property type="molecule type" value="Genomic_DNA"/>
</dbReference>
<feature type="region of interest" description="Disordered" evidence="1">
    <location>
        <begin position="358"/>
        <end position="378"/>
    </location>
</feature>
<evidence type="ECO:0000313" key="2">
    <source>
        <dbReference type="EMBL" id="THV07772.1"/>
    </source>
</evidence>
<feature type="compositionally biased region" description="Low complexity" evidence="1">
    <location>
        <begin position="16"/>
        <end position="28"/>
    </location>
</feature>
<protein>
    <submittedName>
        <fullName evidence="2">Uncharacterized protein</fullName>
    </submittedName>
</protein>
<accession>A0A4S8MXC6</accession>
<feature type="region of interest" description="Disordered" evidence="1">
    <location>
        <begin position="88"/>
        <end position="171"/>
    </location>
</feature>
<gene>
    <name evidence="2" type="ORF">K435DRAFT_847580</name>
</gene>
<sequence length="744" mass="82093">MPLISSWLANPLTVPSSSSTAQSAAKQTPKFEKARDRRVPKGLWKARVTLSASKPQPDLSSITTSSLSEALARLYHHDADTWSDDCTDVDSSHENDLDHDDSIETQSNSSSRSHKKRRLSLSDSTDSDDGVYWDYSRQCSPAAQPHPPRPHRESSWTKRTRVMDTSSLLEKSSENKTTCDYEDWEDLKDLFAKAVEQYERDDASEALPLIRGVIHECHRFLIFYQDPSVLFTNPAAPNSPSTLTPPDERLSHDWAENRSILPDGVLRSSELPTAFHAILGTAFFLFGNLIAQDASLAMQGEPNTPLPYWFAALDVFETGENLPSKTSGQSGDYPEDWRMAIVWGRTLVCIADEKINRERKAKEGGSSSQLPDPYLDEPKWPPESPFAVIAKNRPPITRRMSLATASAHDLMKLAMDQFSRGIFHMPHPQHSRLSSQTKSSHQTASTSLPLPTASHMSTGTVSTTVAAAAAAAARSPTISMAQPTPVLAPQPPSVSYSSADSLTSSTFSRAKELFTIASEVLLLADKLSLPSQRQHWASWADSVFNQMKMEMEGGGSTRVGVSGGVRLGSMEEWRRGIYRMRGQAMLIMGTARAEEFEEALMKLDEGGEEGERAMEVLKGEDADDAREALGEAIGFFEKLLTMKDLDNDMEEVERENEGGRARDGDGDGVEGSSRMADGSLAGEDEELKRMLVEALLTLANLTLDEVKREELYKRAEKEGGMELRDDMSEDDDEDGDGFGMEVDA</sequence>
<evidence type="ECO:0000256" key="1">
    <source>
        <dbReference type="SAM" id="MobiDB-lite"/>
    </source>
</evidence>
<feature type="region of interest" description="Disordered" evidence="1">
    <location>
        <begin position="714"/>
        <end position="744"/>
    </location>
</feature>
<feature type="region of interest" description="Disordered" evidence="1">
    <location>
        <begin position="650"/>
        <end position="681"/>
    </location>
</feature>
<feature type="compositionally biased region" description="Polar residues" evidence="1">
    <location>
        <begin position="431"/>
        <end position="456"/>
    </location>
</feature>
<name>A0A4S8MXC6_DENBC</name>
<evidence type="ECO:0000313" key="3">
    <source>
        <dbReference type="Proteomes" id="UP000297245"/>
    </source>
</evidence>
<feature type="region of interest" description="Disordered" evidence="1">
    <location>
        <begin position="427"/>
        <end position="456"/>
    </location>
</feature>
<feature type="compositionally biased region" description="Acidic residues" evidence="1">
    <location>
        <begin position="727"/>
        <end position="744"/>
    </location>
</feature>
<dbReference type="Proteomes" id="UP000297245">
    <property type="component" value="Unassembled WGS sequence"/>
</dbReference>
<reference evidence="2 3" key="1">
    <citation type="journal article" date="2019" name="Nat. Ecol. Evol.">
        <title>Megaphylogeny resolves global patterns of mushroom evolution.</title>
        <authorList>
            <person name="Varga T."/>
            <person name="Krizsan K."/>
            <person name="Foldi C."/>
            <person name="Dima B."/>
            <person name="Sanchez-Garcia M."/>
            <person name="Sanchez-Ramirez S."/>
            <person name="Szollosi G.J."/>
            <person name="Szarkandi J.G."/>
            <person name="Papp V."/>
            <person name="Albert L."/>
            <person name="Andreopoulos W."/>
            <person name="Angelini C."/>
            <person name="Antonin V."/>
            <person name="Barry K.W."/>
            <person name="Bougher N.L."/>
            <person name="Buchanan P."/>
            <person name="Buyck B."/>
            <person name="Bense V."/>
            <person name="Catcheside P."/>
            <person name="Chovatia M."/>
            <person name="Cooper J."/>
            <person name="Damon W."/>
            <person name="Desjardin D."/>
            <person name="Finy P."/>
            <person name="Geml J."/>
            <person name="Haridas S."/>
            <person name="Hughes K."/>
            <person name="Justo A."/>
            <person name="Karasinski D."/>
            <person name="Kautmanova I."/>
            <person name="Kiss B."/>
            <person name="Kocsube S."/>
            <person name="Kotiranta H."/>
            <person name="LaButti K.M."/>
            <person name="Lechner B.E."/>
            <person name="Liimatainen K."/>
            <person name="Lipzen A."/>
            <person name="Lukacs Z."/>
            <person name="Mihaltcheva S."/>
            <person name="Morgado L.N."/>
            <person name="Niskanen T."/>
            <person name="Noordeloos M.E."/>
            <person name="Ohm R.A."/>
            <person name="Ortiz-Santana B."/>
            <person name="Ovrebo C."/>
            <person name="Racz N."/>
            <person name="Riley R."/>
            <person name="Savchenko A."/>
            <person name="Shiryaev A."/>
            <person name="Soop K."/>
            <person name="Spirin V."/>
            <person name="Szebenyi C."/>
            <person name="Tomsovsky M."/>
            <person name="Tulloss R.E."/>
            <person name="Uehling J."/>
            <person name="Grigoriev I.V."/>
            <person name="Vagvolgyi C."/>
            <person name="Papp T."/>
            <person name="Martin F.M."/>
            <person name="Miettinen O."/>
            <person name="Hibbett D.S."/>
            <person name="Nagy L.G."/>
        </authorList>
    </citation>
    <scope>NUCLEOTIDE SEQUENCE [LARGE SCALE GENOMIC DNA]</scope>
    <source>
        <strain evidence="2 3">CBS 962.96</strain>
    </source>
</reference>
<keyword evidence="3" id="KW-1185">Reference proteome</keyword>
<feature type="compositionally biased region" description="Basic and acidic residues" evidence="1">
    <location>
        <begin position="655"/>
        <end position="665"/>
    </location>
</feature>
<proteinExistence type="predicted"/>
<feature type="region of interest" description="Disordered" evidence="1">
    <location>
        <begin position="12"/>
        <end position="40"/>
    </location>
</feature>
<feature type="compositionally biased region" description="Basic and acidic residues" evidence="1">
    <location>
        <begin position="714"/>
        <end position="726"/>
    </location>
</feature>
<feature type="compositionally biased region" description="Basic and acidic residues" evidence="1">
    <location>
        <begin position="29"/>
        <end position="39"/>
    </location>
</feature>
<dbReference type="OrthoDB" id="3204217at2759"/>
<dbReference type="AlphaFoldDB" id="A0A4S8MXC6"/>